<dbReference type="GO" id="GO:0003998">
    <property type="term" value="F:acylphosphatase activity"/>
    <property type="evidence" value="ECO:0007669"/>
    <property type="project" value="UniProtKB-EC"/>
</dbReference>
<evidence type="ECO:0000313" key="9">
    <source>
        <dbReference type="Ensembl" id="ENSPTXP00000006108.1"/>
    </source>
</evidence>
<accession>A0A670Y541</accession>
<gene>
    <name evidence="9" type="primary">ACYP1</name>
</gene>
<dbReference type="CTD" id="97"/>
<evidence type="ECO:0000256" key="1">
    <source>
        <dbReference type="ARBA" id="ARBA00005614"/>
    </source>
</evidence>
<dbReference type="FunFam" id="3.30.70.100:FF:000011">
    <property type="entry name" value="Acylphosphatase"/>
    <property type="match status" value="1"/>
</dbReference>
<dbReference type="SUPFAM" id="SSF54975">
    <property type="entry name" value="Acylphosphatase/BLUF domain-like"/>
    <property type="match status" value="1"/>
</dbReference>
<feature type="active site" evidence="4">
    <location>
        <position position="61"/>
    </location>
</feature>
<dbReference type="PROSITE" id="PS51160">
    <property type="entry name" value="ACYLPHOSPHATASE_3"/>
    <property type="match status" value="1"/>
</dbReference>
<evidence type="ECO:0000256" key="7">
    <source>
        <dbReference type="SAM" id="SignalP"/>
    </source>
</evidence>
<feature type="domain" description="Acylphosphatase-like" evidence="8">
    <location>
        <begin position="46"/>
        <end position="136"/>
    </location>
</feature>
<dbReference type="PRINTS" id="PR00112">
    <property type="entry name" value="ACYLPHPHTASE"/>
</dbReference>
<sequence length="136" mass="15320">MQEPLEAARGTISRRVWHLPLFFCLIAVLLSAQGPPTMAEGSGLISVDYEVFGKVQGVFFRKHTQAQGKKLGLVGWVQNTNYGTVQGQIQGPLIKVRQLQEWLQKTGSPKSHIDRAEFHNEKKIVHLEHSDFCIIK</sequence>
<feature type="chain" id="PRO_5025490423" description="Acylphosphatase" evidence="7">
    <location>
        <begin position="33"/>
        <end position="136"/>
    </location>
</feature>
<dbReference type="OMA" id="WVRNTSH"/>
<keyword evidence="7" id="KW-0732">Signal</keyword>
<keyword evidence="10" id="KW-1185">Reference proteome</keyword>
<dbReference type="RefSeq" id="XP_026567637.1">
    <property type="nucleotide sequence ID" value="XM_026711852.1"/>
</dbReference>
<reference evidence="9" key="2">
    <citation type="submission" date="2025-09" db="UniProtKB">
        <authorList>
            <consortium name="Ensembl"/>
        </authorList>
    </citation>
    <scope>IDENTIFICATION</scope>
</reference>
<evidence type="ECO:0000256" key="3">
    <source>
        <dbReference type="ARBA" id="ARBA00047645"/>
    </source>
</evidence>
<proteinExistence type="inferred from homology"/>
<dbReference type="InterPro" id="IPR017968">
    <property type="entry name" value="Acylphosphatase_CS"/>
</dbReference>
<comment type="catalytic activity">
    <reaction evidence="3 4 5">
        <text>an acyl phosphate + H2O = a carboxylate + phosphate + H(+)</text>
        <dbReference type="Rhea" id="RHEA:14965"/>
        <dbReference type="ChEBI" id="CHEBI:15377"/>
        <dbReference type="ChEBI" id="CHEBI:15378"/>
        <dbReference type="ChEBI" id="CHEBI:29067"/>
        <dbReference type="ChEBI" id="CHEBI:43474"/>
        <dbReference type="ChEBI" id="CHEBI:59918"/>
        <dbReference type="EC" id="3.6.1.7"/>
    </reaction>
</comment>
<dbReference type="Ensembl" id="ENSPTXT00000006308.1">
    <property type="protein sequence ID" value="ENSPTXP00000006108.1"/>
    <property type="gene ID" value="ENSPTXG00000004474.1"/>
</dbReference>
<dbReference type="GeneTree" id="ENSGT00390000011103"/>
<dbReference type="KEGG" id="ptex:113443550"/>
<dbReference type="Gene3D" id="3.30.70.100">
    <property type="match status" value="1"/>
</dbReference>
<evidence type="ECO:0000256" key="6">
    <source>
        <dbReference type="RuleBase" id="RU004168"/>
    </source>
</evidence>
<dbReference type="InterPro" id="IPR036046">
    <property type="entry name" value="Acylphosphatase-like_dom_sf"/>
</dbReference>
<dbReference type="EC" id="3.6.1.7" evidence="4 5"/>
<keyword evidence="2 4" id="KW-0378">Hydrolase</keyword>
<dbReference type="PROSITE" id="PS00150">
    <property type="entry name" value="ACYLPHOSPHATASE_1"/>
    <property type="match status" value="1"/>
</dbReference>
<protein>
    <recommendedName>
        <fullName evidence="4 5">Acylphosphatase</fullName>
        <ecNumber evidence="4 5">3.6.1.7</ecNumber>
    </recommendedName>
</protein>
<dbReference type="InterPro" id="IPR001792">
    <property type="entry name" value="Acylphosphatase-like_dom"/>
</dbReference>
<dbReference type="OrthoDB" id="7961613at2759"/>
<dbReference type="Proteomes" id="UP000472273">
    <property type="component" value="Unplaced"/>
</dbReference>
<dbReference type="InterPro" id="IPR020456">
    <property type="entry name" value="Acylphosphatase"/>
</dbReference>
<evidence type="ECO:0000313" key="10">
    <source>
        <dbReference type="Proteomes" id="UP000472273"/>
    </source>
</evidence>
<feature type="signal peptide" evidence="7">
    <location>
        <begin position="1"/>
        <end position="32"/>
    </location>
</feature>
<evidence type="ECO:0000259" key="8">
    <source>
        <dbReference type="PROSITE" id="PS51160"/>
    </source>
</evidence>
<evidence type="ECO:0000256" key="2">
    <source>
        <dbReference type="ARBA" id="ARBA00022801"/>
    </source>
</evidence>
<dbReference type="PANTHER" id="PTHR10029:SF21">
    <property type="entry name" value="ACYLPHOSPHATASE-1"/>
    <property type="match status" value="1"/>
</dbReference>
<dbReference type="PANTHER" id="PTHR10029">
    <property type="entry name" value="ACYLPHOSPHATASE"/>
    <property type="match status" value="1"/>
</dbReference>
<dbReference type="GeneID" id="113443550"/>
<organism evidence="9 10">
    <name type="scientific">Pseudonaja textilis</name>
    <name type="common">Eastern brown snake</name>
    <dbReference type="NCBI Taxonomy" id="8673"/>
    <lineage>
        <taxon>Eukaryota</taxon>
        <taxon>Metazoa</taxon>
        <taxon>Chordata</taxon>
        <taxon>Craniata</taxon>
        <taxon>Vertebrata</taxon>
        <taxon>Euteleostomi</taxon>
        <taxon>Lepidosauria</taxon>
        <taxon>Squamata</taxon>
        <taxon>Bifurcata</taxon>
        <taxon>Unidentata</taxon>
        <taxon>Episquamata</taxon>
        <taxon>Toxicofera</taxon>
        <taxon>Serpentes</taxon>
        <taxon>Colubroidea</taxon>
        <taxon>Elapidae</taxon>
        <taxon>Hydrophiinae</taxon>
        <taxon>Pseudonaja</taxon>
    </lineage>
</organism>
<dbReference type="Pfam" id="PF00708">
    <property type="entry name" value="Acylphosphatase"/>
    <property type="match status" value="1"/>
</dbReference>
<dbReference type="AlphaFoldDB" id="A0A670Y541"/>
<evidence type="ECO:0000256" key="5">
    <source>
        <dbReference type="RuleBase" id="RU000553"/>
    </source>
</evidence>
<evidence type="ECO:0000256" key="4">
    <source>
        <dbReference type="PROSITE-ProRule" id="PRU00520"/>
    </source>
</evidence>
<reference evidence="9" key="1">
    <citation type="submission" date="2025-08" db="UniProtKB">
        <authorList>
            <consortium name="Ensembl"/>
        </authorList>
    </citation>
    <scope>IDENTIFICATION</scope>
</reference>
<dbReference type="PROSITE" id="PS00151">
    <property type="entry name" value="ACYLPHOSPHATASE_2"/>
    <property type="match status" value="1"/>
</dbReference>
<name>A0A670Y541_PSETE</name>
<comment type="similarity">
    <text evidence="1 6">Belongs to the acylphosphatase family.</text>
</comment>
<feature type="active site" evidence="4">
    <location>
        <position position="79"/>
    </location>
</feature>